<comment type="similarity">
    <text evidence="2">Belongs to the universal ribosomal protein uL29 family.</text>
</comment>
<dbReference type="Pfam" id="PF06984">
    <property type="entry name" value="MRP-L47"/>
    <property type="match status" value="1"/>
</dbReference>
<dbReference type="InterPro" id="IPR010729">
    <property type="entry name" value="Ribosomal_uL29_mit"/>
</dbReference>
<comment type="subcellular location">
    <subcellularLocation>
        <location evidence="1">Mitochondrion</location>
    </subcellularLocation>
</comment>
<organism evidence="9 10">
    <name type="scientific">Phakopsora pachyrhizi</name>
    <name type="common">Asian soybean rust disease fungus</name>
    <dbReference type="NCBI Taxonomy" id="170000"/>
    <lineage>
        <taxon>Eukaryota</taxon>
        <taxon>Fungi</taxon>
        <taxon>Dikarya</taxon>
        <taxon>Basidiomycota</taxon>
        <taxon>Pucciniomycotina</taxon>
        <taxon>Pucciniomycetes</taxon>
        <taxon>Pucciniales</taxon>
        <taxon>Phakopsoraceae</taxon>
        <taxon>Phakopsora</taxon>
    </lineage>
</organism>
<evidence type="ECO:0000256" key="3">
    <source>
        <dbReference type="ARBA" id="ARBA00022980"/>
    </source>
</evidence>
<evidence type="ECO:0000313" key="9">
    <source>
        <dbReference type="EMBL" id="CAH7676465.1"/>
    </source>
</evidence>
<dbReference type="InterPro" id="IPR038340">
    <property type="entry name" value="MRP-L47_sf"/>
</dbReference>
<evidence type="ECO:0000256" key="5">
    <source>
        <dbReference type="ARBA" id="ARBA00023274"/>
    </source>
</evidence>
<feature type="region of interest" description="Disordered" evidence="8">
    <location>
        <begin position="47"/>
        <end position="66"/>
    </location>
</feature>
<dbReference type="AlphaFoldDB" id="A0AAV0B3C1"/>
<sequence length="502" mass="58958">MMKVRKIGWRCCMIQGSSWTMMGPRPHLIRQPSPISSYSDLQEFHSTPTGLARRTREKNRPKSPIHPAVKSFKLSVDEPSQLAARRKRMIGFKSRKNLDNFAWKQDSSRNVLRRRDGITGKFEHSKVDWIGDLRRKFFEFKRQEKIRSEDQSYVKQRTKQFDQTMEEEIEEEKRADRHGKPPRMAWKLPRREWNRGAPSLVHEYGREFEPIYSFEQRKALAQLRERAFEHERKRLEILSSGNDNESSVEDQEFWDYERNFRSPLYDFFRGSRVLEDSSIADSKFSHWSVAQLRKKSFEDLQVLWYVLLKERNLLLVQRTEARKIFGKMVDPANPGEPLSTIRSQLKAVQYSMRNIKVTVSERQRAIRSRGDSLAKYQIERSRSIDSQQWFIALEIEKYKMTRGSSSPSSVSILRGGRDRADLSEEKRAELENFFKSSWGRSRIEGVLKAKGLEDDELEENMRAFDRYLVELGEEENQSGGVRLGGMVGEKTVLDQTQAVHSS</sequence>
<evidence type="ECO:0000256" key="4">
    <source>
        <dbReference type="ARBA" id="ARBA00023128"/>
    </source>
</evidence>
<dbReference type="PANTHER" id="PTHR21183">
    <property type="entry name" value="RIBOSOMAL PROTEIN L47, MITOCHONDRIAL-RELATED"/>
    <property type="match status" value="1"/>
</dbReference>
<dbReference type="Proteomes" id="UP001153365">
    <property type="component" value="Unassembled WGS sequence"/>
</dbReference>
<reference evidence="9" key="1">
    <citation type="submission" date="2022-06" db="EMBL/GenBank/DDBJ databases">
        <authorList>
            <consortium name="SYNGENTA / RWTH Aachen University"/>
        </authorList>
    </citation>
    <scope>NUCLEOTIDE SEQUENCE</scope>
</reference>
<dbReference type="GO" id="GO:0003735">
    <property type="term" value="F:structural constituent of ribosome"/>
    <property type="evidence" value="ECO:0007669"/>
    <property type="project" value="InterPro"/>
</dbReference>
<dbReference type="EMBL" id="CALTRL010002699">
    <property type="protein sequence ID" value="CAH7676465.1"/>
    <property type="molecule type" value="Genomic_DNA"/>
</dbReference>
<evidence type="ECO:0000256" key="8">
    <source>
        <dbReference type="SAM" id="MobiDB-lite"/>
    </source>
</evidence>
<protein>
    <recommendedName>
        <fullName evidence="6">Large ribosomal subunit protein uL29m</fullName>
    </recommendedName>
    <alternativeName>
        <fullName evidence="7">54S ribosomal protein L4, mitochondrial</fullName>
    </alternativeName>
</protein>
<evidence type="ECO:0000256" key="2">
    <source>
        <dbReference type="ARBA" id="ARBA00009254"/>
    </source>
</evidence>
<keyword evidence="5" id="KW-0687">Ribonucleoprotein</keyword>
<evidence type="ECO:0000256" key="7">
    <source>
        <dbReference type="ARBA" id="ARBA00035399"/>
    </source>
</evidence>
<dbReference type="PANTHER" id="PTHR21183:SF18">
    <property type="entry name" value="LARGE RIBOSOMAL SUBUNIT PROTEIN UL29M"/>
    <property type="match status" value="1"/>
</dbReference>
<dbReference type="Gene3D" id="6.10.330.20">
    <property type="match status" value="1"/>
</dbReference>
<gene>
    <name evidence="9" type="ORF">PPACK8108_LOCUS11608</name>
</gene>
<keyword evidence="4" id="KW-0496">Mitochondrion</keyword>
<evidence type="ECO:0000256" key="1">
    <source>
        <dbReference type="ARBA" id="ARBA00004173"/>
    </source>
</evidence>
<evidence type="ECO:0000313" key="10">
    <source>
        <dbReference type="Proteomes" id="UP001153365"/>
    </source>
</evidence>
<comment type="caution">
    <text evidence="9">The sequence shown here is derived from an EMBL/GenBank/DDBJ whole genome shotgun (WGS) entry which is preliminary data.</text>
</comment>
<name>A0AAV0B3C1_PHAPC</name>
<evidence type="ECO:0000256" key="6">
    <source>
        <dbReference type="ARBA" id="ARBA00035289"/>
    </source>
</evidence>
<dbReference type="GO" id="GO:0032543">
    <property type="term" value="P:mitochondrial translation"/>
    <property type="evidence" value="ECO:0007669"/>
    <property type="project" value="TreeGrafter"/>
</dbReference>
<proteinExistence type="inferred from homology"/>
<keyword evidence="3 9" id="KW-0689">Ribosomal protein</keyword>
<keyword evidence="10" id="KW-1185">Reference proteome</keyword>
<dbReference type="GO" id="GO:0005762">
    <property type="term" value="C:mitochondrial large ribosomal subunit"/>
    <property type="evidence" value="ECO:0007669"/>
    <property type="project" value="TreeGrafter"/>
</dbReference>
<accession>A0AAV0B3C1</accession>
<feature type="compositionally biased region" description="Basic residues" evidence="8">
    <location>
        <begin position="53"/>
        <end position="63"/>
    </location>
</feature>